<evidence type="ECO:0000313" key="2">
    <source>
        <dbReference type="Proteomes" id="UP000198564"/>
    </source>
</evidence>
<dbReference type="Gene3D" id="3.40.50.1000">
    <property type="entry name" value="HAD superfamily/HAD-like"/>
    <property type="match status" value="1"/>
</dbReference>
<dbReference type="PANTHER" id="PTHR10000:SF23">
    <property type="entry name" value="5-AMINO-6-(5-PHOSPHO-D-RIBITYLAMINO)URACIL PHOSPHATASE YITU"/>
    <property type="match status" value="1"/>
</dbReference>
<dbReference type="OrthoDB" id="9781413at2"/>
<dbReference type="InterPro" id="IPR000150">
    <property type="entry name" value="Cof"/>
</dbReference>
<reference evidence="2" key="1">
    <citation type="submission" date="2016-10" db="EMBL/GenBank/DDBJ databases">
        <authorList>
            <person name="Varghese N."/>
            <person name="Submissions S."/>
        </authorList>
    </citation>
    <scope>NUCLEOTIDE SEQUENCE [LARGE SCALE GENOMIC DNA]</scope>
    <source>
        <strain evidence="2">DSM 25751</strain>
    </source>
</reference>
<dbReference type="PROSITE" id="PS01229">
    <property type="entry name" value="COF_2"/>
    <property type="match status" value="1"/>
</dbReference>
<sequence length="270" mass="30760">MQKKLIALDLDGTTLNNQSQITKETQYIIEKLKKEGHIVSIITGRPYRNSHYYYKQLTLDTPIVNFNGAWMHNPSQKSFNHGYHKTLSKDLALSMLSLKDNPDVQLIAAESQTSIYIEGEYIPYPDFFPEGIQMSKQLRPDILQEDPTSIGVFTTTSNYQKKIEQSIIEKYKGSVEVRMWGGTTPCLEVVAAGVQKAMGLERIADYYNVSRENILAFGDQENDYEMIEYAGHGVVMSNGTKRLKSISNDITQRTNDENGLADYLKDYFKL</sequence>
<dbReference type="GO" id="GO:0016791">
    <property type="term" value="F:phosphatase activity"/>
    <property type="evidence" value="ECO:0007669"/>
    <property type="project" value="UniProtKB-ARBA"/>
</dbReference>
<gene>
    <name evidence="1" type="ORF">SAMN04488113_10137</name>
</gene>
<dbReference type="NCBIfam" id="TIGR01484">
    <property type="entry name" value="HAD-SF-IIB"/>
    <property type="match status" value="1"/>
</dbReference>
<keyword evidence="2" id="KW-1185">Reference proteome</keyword>
<dbReference type="STRING" id="1130080.SAMN04488113_10137"/>
<name>A0A1H6R0Q4_9LACT</name>
<dbReference type="GO" id="GO:0005829">
    <property type="term" value="C:cytosol"/>
    <property type="evidence" value="ECO:0007669"/>
    <property type="project" value="TreeGrafter"/>
</dbReference>
<dbReference type="RefSeq" id="WP_091631669.1">
    <property type="nucleotide sequence ID" value="NZ_FNYW01000001.1"/>
</dbReference>
<dbReference type="EMBL" id="FNYW01000001">
    <property type="protein sequence ID" value="SEI47976.1"/>
    <property type="molecule type" value="Genomic_DNA"/>
</dbReference>
<dbReference type="AlphaFoldDB" id="A0A1H6R0Q4"/>
<dbReference type="Pfam" id="PF08282">
    <property type="entry name" value="Hydrolase_3"/>
    <property type="match status" value="1"/>
</dbReference>
<dbReference type="GO" id="GO:0000287">
    <property type="term" value="F:magnesium ion binding"/>
    <property type="evidence" value="ECO:0007669"/>
    <property type="project" value="TreeGrafter"/>
</dbReference>
<evidence type="ECO:0000313" key="1">
    <source>
        <dbReference type="EMBL" id="SEI47976.1"/>
    </source>
</evidence>
<dbReference type="SUPFAM" id="SSF56784">
    <property type="entry name" value="HAD-like"/>
    <property type="match status" value="1"/>
</dbReference>
<dbReference type="Proteomes" id="UP000198564">
    <property type="component" value="Unassembled WGS sequence"/>
</dbReference>
<dbReference type="InterPro" id="IPR006379">
    <property type="entry name" value="HAD-SF_hydro_IIB"/>
</dbReference>
<dbReference type="SFLD" id="SFLDS00003">
    <property type="entry name" value="Haloacid_Dehalogenase"/>
    <property type="match status" value="1"/>
</dbReference>
<protein>
    <recommendedName>
        <fullName evidence="3">Haloacid dehalogenase-like hydrolase</fullName>
    </recommendedName>
</protein>
<organism evidence="1 2">
    <name type="scientific">Alkalibacterium gilvum</name>
    <dbReference type="NCBI Taxonomy" id="1130080"/>
    <lineage>
        <taxon>Bacteria</taxon>
        <taxon>Bacillati</taxon>
        <taxon>Bacillota</taxon>
        <taxon>Bacilli</taxon>
        <taxon>Lactobacillales</taxon>
        <taxon>Carnobacteriaceae</taxon>
        <taxon>Alkalibacterium</taxon>
    </lineage>
</organism>
<dbReference type="InterPro" id="IPR023214">
    <property type="entry name" value="HAD_sf"/>
</dbReference>
<dbReference type="CDD" id="cd07516">
    <property type="entry name" value="HAD_Pase"/>
    <property type="match status" value="1"/>
</dbReference>
<dbReference type="SFLD" id="SFLDG01140">
    <property type="entry name" value="C2.B:_Phosphomannomutase_and_P"/>
    <property type="match status" value="1"/>
</dbReference>
<dbReference type="Gene3D" id="3.30.1240.10">
    <property type="match status" value="1"/>
</dbReference>
<proteinExistence type="predicted"/>
<dbReference type="PANTHER" id="PTHR10000">
    <property type="entry name" value="PHOSPHOSERINE PHOSPHATASE"/>
    <property type="match status" value="1"/>
</dbReference>
<dbReference type="InterPro" id="IPR036412">
    <property type="entry name" value="HAD-like_sf"/>
</dbReference>
<evidence type="ECO:0008006" key="3">
    <source>
        <dbReference type="Google" id="ProtNLM"/>
    </source>
</evidence>
<dbReference type="NCBIfam" id="TIGR00099">
    <property type="entry name" value="Cof-subfamily"/>
    <property type="match status" value="1"/>
</dbReference>
<accession>A0A1H6R0Q4</accession>